<dbReference type="SUPFAM" id="SSF56112">
    <property type="entry name" value="Protein kinase-like (PK-like)"/>
    <property type="match status" value="1"/>
</dbReference>
<sequence>MADHITKHSTILPQQLFNMTEHPTHDSSTESVLPTQVKPSPKLTKTASPLPESTSHFDRFYMINQAGQGVFAVKADHQSLKPAQHKNIISLLEYANIKNEQYLVYEYEHVALSLGYMVGRTHFSKADIATVCREVLQGLQYIHSELKISHSSIHVSNILLTSTREVKIANIGDSMLEKRTLRDRDQDLKAVGSMIINLHDPTTLVAEDMEDDTIPESILSDCALGFIERTKKNTITQLLKDDFMLLATPDEAWSLRPHYFAALPFGLRIGRRFQRGG</sequence>
<evidence type="ECO:0000313" key="7">
    <source>
        <dbReference type="Proteomes" id="UP000654922"/>
    </source>
</evidence>
<comment type="similarity">
    <text evidence="1">Belongs to the protein kinase superfamily. STE Ser/Thr protein kinase family. STE20 subfamily.</text>
</comment>
<dbReference type="InterPro" id="IPR011009">
    <property type="entry name" value="Kinase-like_dom_sf"/>
</dbReference>
<dbReference type="SMART" id="SM00220">
    <property type="entry name" value="S_TKc"/>
    <property type="match status" value="1"/>
</dbReference>
<dbReference type="AlphaFoldDB" id="A0A8H6V5F6"/>
<feature type="region of interest" description="Disordered" evidence="4">
    <location>
        <begin position="21"/>
        <end position="49"/>
    </location>
</feature>
<accession>A0A8H6V5F6</accession>
<name>A0A8H6V5F6_9EURO</name>
<dbReference type="PANTHER" id="PTHR45832">
    <property type="entry name" value="SERINE/THREONINE-PROTEIN KINASE SAMKA-RELATED-RELATED"/>
    <property type="match status" value="1"/>
</dbReference>
<gene>
    <name evidence="6" type="ORF">CNMCM5623_007946</name>
</gene>
<dbReference type="InterPro" id="IPR000719">
    <property type="entry name" value="Prot_kinase_dom"/>
</dbReference>
<proteinExistence type="inferred from homology"/>
<evidence type="ECO:0000313" key="6">
    <source>
        <dbReference type="EMBL" id="KAF7174575.1"/>
    </source>
</evidence>
<dbReference type="GO" id="GO:0004672">
    <property type="term" value="F:protein kinase activity"/>
    <property type="evidence" value="ECO:0007669"/>
    <property type="project" value="InterPro"/>
</dbReference>
<dbReference type="Pfam" id="PF00069">
    <property type="entry name" value="Pkinase"/>
    <property type="match status" value="1"/>
</dbReference>
<evidence type="ECO:0000259" key="5">
    <source>
        <dbReference type="PROSITE" id="PS50011"/>
    </source>
</evidence>
<dbReference type="PROSITE" id="PS50011">
    <property type="entry name" value="PROTEIN_KINASE_DOM"/>
    <property type="match status" value="1"/>
</dbReference>
<protein>
    <recommendedName>
        <fullName evidence="5">Protein kinase domain-containing protein</fullName>
    </recommendedName>
</protein>
<evidence type="ECO:0000256" key="1">
    <source>
        <dbReference type="ARBA" id="ARBA00008874"/>
    </source>
</evidence>
<dbReference type="EMBL" id="JACBAE010000830">
    <property type="protein sequence ID" value="KAF7174575.1"/>
    <property type="molecule type" value="Genomic_DNA"/>
</dbReference>
<evidence type="ECO:0000256" key="2">
    <source>
        <dbReference type="ARBA" id="ARBA00022741"/>
    </source>
</evidence>
<organism evidence="6 7">
    <name type="scientific">Aspergillus felis</name>
    <dbReference type="NCBI Taxonomy" id="1287682"/>
    <lineage>
        <taxon>Eukaryota</taxon>
        <taxon>Fungi</taxon>
        <taxon>Dikarya</taxon>
        <taxon>Ascomycota</taxon>
        <taxon>Pezizomycotina</taxon>
        <taxon>Eurotiomycetes</taxon>
        <taxon>Eurotiomycetidae</taxon>
        <taxon>Eurotiales</taxon>
        <taxon>Aspergillaceae</taxon>
        <taxon>Aspergillus</taxon>
        <taxon>Aspergillus subgen. Fumigati</taxon>
    </lineage>
</organism>
<reference evidence="6" key="1">
    <citation type="submission" date="2020-06" db="EMBL/GenBank/DDBJ databases">
        <title>Draft genome sequences of strains closely related to Aspergillus parafelis and Aspergillus hiratsukae.</title>
        <authorList>
            <person name="Dos Santos R.A.C."/>
            <person name="Rivero-Menendez O."/>
            <person name="Steenwyk J.L."/>
            <person name="Mead M.E."/>
            <person name="Goldman G.H."/>
            <person name="Alastruey-Izquierdo A."/>
            <person name="Rokas A."/>
        </authorList>
    </citation>
    <scope>NUCLEOTIDE SEQUENCE</scope>
    <source>
        <strain evidence="6">CNM-CM5623</strain>
    </source>
</reference>
<dbReference type="GO" id="GO:0005524">
    <property type="term" value="F:ATP binding"/>
    <property type="evidence" value="ECO:0007669"/>
    <property type="project" value="UniProtKB-KW"/>
</dbReference>
<comment type="caution">
    <text evidence="6">The sequence shown here is derived from an EMBL/GenBank/DDBJ whole genome shotgun (WGS) entry which is preliminary data.</text>
</comment>
<dbReference type="PANTHER" id="PTHR45832:SF22">
    <property type="entry name" value="SERINE_THREONINE-PROTEIN KINASE SAMKA-RELATED"/>
    <property type="match status" value="1"/>
</dbReference>
<evidence type="ECO:0000256" key="3">
    <source>
        <dbReference type="ARBA" id="ARBA00022840"/>
    </source>
</evidence>
<dbReference type="InterPro" id="IPR051931">
    <property type="entry name" value="PAK3-like"/>
</dbReference>
<dbReference type="Proteomes" id="UP000654922">
    <property type="component" value="Unassembled WGS sequence"/>
</dbReference>
<dbReference type="Gene3D" id="1.10.510.10">
    <property type="entry name" value="Transferase(Phosphotransferase) domain 1"/>
    <property type="match status" value="1"/>
</dbReference>
<keyword evidence="3" id="KW-0067">ATP-binding</keyword>
<dbReference type="OrthoDB" id="4062651at2759"/>
<feature type="domain" description="Protein kinase" evidence="5">
    <location>
        <begin position="1"/>
        <end position="277"/>
    </location>
</feature>
<feature type="compositionally biased region" description="Polar residues" evidence="4">
    <location>
        <begin position="29"/>
        <end position="49"/>
    </location>
</feature>
<dbReference type="Gene3D" id="3.30.200.20">
    <property type="entry name" value="Phosphorylase Kinase, domain 1"/>
    <property type="match status" value="1"/>
</dbReference>
<keyword evidence="2" id="KW-0547">Nucleotide-binding</keyword>
<evidence type="ECO:0000256" key="4">
    <source>
        <dbReference type="SAM" id="MobiDB-lite"/>
    </source>
</evidence>